<dbReference type="AlphaFoldDB" id="A0A4Q9G971"/>
<feature type="domain" description="GFO/IDH/MocA-like oxidoreductase" evidence="2">
    <location>
        <begin position="129"/>
        <end position="238"/>
    </location>
</feature>
<feature type="domain" description="Gfo/Idh/MocA-like oxidoreductase N-terminal" evidence="1">
    <location>
        <begin position="2"/>
        <end position="121"/>
    </location>
</feature>
<evidence type="ECO:0000259" key="1">
    <source>
        <dbReference type="Pfam" id="PF01408"/>
    </source>
</evidence>
<dbReference type="SUPFAM" id="SSF55347">
    <property type="entry name" value="Glyceraldehyde-3-phosphate dehydrogenase-like, C-terminal domain"/>
    <property type="match status" value="1"/>
</dbReference>
<dbReference type="Gene3D" id="3.40.50.720">
    <property type="entry name" value="NAD(P)-binding Rossmann-like Domain"/>
    <property type="match status" value="1"/>
</dbReference>
<dbReference type="GO" id="GO:0000166">
    <property type="term" value="F:nucleotide binding"/>
    <property type="evidence" value="ECO:0007669"/>
    <property type="project" value="InterPro"/>
</dbReference>
<dbReference type="InterPro" id="IPR051450">
    <property type="entry name" value="Gfo/Idh/MocA_Oxidoreductases"/>
</dbReference>
<organism evidence="3 4">
    <name type="scientific">Hansschlegelia quercus</name>
    <dbReference type="NCBI Taxonomy" id="2528245"/>
    <lineage>
        <taxon>Bacteria</taxon>
        <taxon>Pseudomonadati</taxon>
        <taxon>Pseudomonadota</taxon>
        <taxon>Alphaproteobacteria</taxon>
        <taxon>Hyphomicrobiales</taxon>
        <taxon>Methylopilaceae</taxon>
        <taxon>Hansschlegelia</taxon>
    </lineage>
</organism>
<dbReference type="InterPro" id="IPR036291">
    <property type="entry name" value="NAD(P)-bd_dom_sf"/>
</dbReference>
<dbReference type="OrthoDB" id="9800846at2"/>
<dbReference type="Gene3D" id="3.30.360.10">
    <property type="entry name" value="Dihydrodipicolinate Reductase, domain 2"/>
    <property type="match status" value="1"/>
</dbReference>
<evidence type="ECO:0000313" key="4">
    <source>
        <dbReference type="Proteomes" id="UP000291613"/>
    </source>
</evidence>
<dbReference type="InterPro" id="IPR055170">
    <property type="entry name" value="GFO_IDH_MocA-like_dom"/>
</dbReference>
<keyword evidence="4" id="KW-1185">Reference proteome</keyword>
<sequence>MIRVGIVGYGYWGPNLARVAAEIDDCVVAAIADGSRPALARAAKRHPASRLYDDWRDLVKAPDVDAVIIATPVHTHYGIALSALQAGKHVLLEKPMTETAEQAERLIAEAVRRNLTLMVDHTFVYTGEVRKIKEIVSSGQAGEIFYYESTRINLGKFQRDVNVIWDLAVHDLAILDYILGEPAIAVSASGAGHIVGSPENLAHVTVFFAGGTIAHLNVNWLAPVKVRQTYIAGSRQMIVYDDLQTSEKVKVYDRGVTSDASQEDIYQRHVGYRIGDMWSPAIPITEALATELTHFVECVTASKRPITCGVNGLSVVRMLECASLSMGQRGHPIDIQHLRVAS</sequence>
<name>A0A4Q9G971_9HYPH</name>
<evidence type="ECO:0000313" key="3">
    <source>
        <dbReference type="EMBL" id="TBN47303.1"/>
    </source>
</evidence>
<reference evidence="3 4" key="1">
    <citation type="submission" date="2019-02" db="EMBL/GenBank/DDBJ databases">
        <title>Hansschlegelia quercus sp. nov., a novel methylotrophic bacterium from buds of oak (Quercus robur L.).</title>
        <authorList>
            <person name="Agafonova N.V."/>
            <person name="Kaparullina E.N."/>
            <person name="Grouzdev D.S."/>
            <person name="Doronina N.V."/>
        </authorList>
    </citation>
    <scope>NUCLEOTIDE SEQUENCE [LARGE SCALE GENOMIC DNA]</scope>
    <source>
        <strain evidence="3 4">Dub</strain>
    </source>
</reference>
<dbReference type="Pfam" id="PF22725">
    <property type="entry name" value="GFO_IDH_MocA_C3"/>
    <property type="match status" value="1"/>
</dbReference>
<comment type="caution">
    <text evidence="3">The sequence shown here is derived from an EMBL/GenBank/DDBJ whole genome shotgun (WGS) entry which is preliminary data.</text>
</comment>
<dbReference type="PANTHER" id="PTHR43377:SF6">
    <property type="entry name" value="GFO_IDH_MOCA-LIKE OXIDOREDUCTASE N-TERMINAL DOMAIN-CONTAINING PROTEIN"/>
    <property type="match status" value="1"/>
</dbReference>
<dbReference type="Proteomes" id="UP000291613">
    <property type="component" value="Unassembled WGS sequence"/>
</dbReference>
<gene>
    <name evidence="3" type="ORF">EYR15_16310</name>
</gene>
<dbReference type="RefSeq" id="WP_131004639.1">
    <property type="nucleotide sequence ID" value="NZ_JBHSZR010000010.1"/>
</dbReference>
<dbReference type="EMBL" id="SIUB01000011">
    <property type="protein sequence ID" value="TBN47303.1"/>
    <property type="molecule type" value="Genomic_DNA"/>
</dbReference>
<evidence type="ECO:0000259" key="2">
    <source>
        <dbReference type="Pfam" id="PF22725"/>
    </source>
</evidence>
<dbReference type="InterPro" id="IPR000683">
    <property type="entry name" value="Gfo/Idh/MocA-like_OxRdtase_N"/>
</dbReference>
<protein>
    <submittedName>
        <fullName evidence="3">Gfo/Idh/MocA family oxidoreductase</fullName>
    </submittedName>
</protein>
<accession>A0A4Q9G971</accession>
<dbReference type="PANTHER" id="PTHR43377">
    <property type="entry name" value="BILIVERDIN REDUCTASE A"/>
    <property type="match status" value="1"/>
</dbReference>
<dbReference type="Pfam" id="PF01408">
    <property type="entry name" value="GFO_IDH_MocA"/>
    <property type="match status" value="1"/>
</dbReference>
<proteinExistence type="predicted"/>
<dbReference type="SUPFAM" id="SSF51735">
    <property type="entry name" value="NAD(P)-binding Rossmann-fold domains"/>
    <property type="match status" value="1"/>
</dbReference>